<dbReference type="InterPro" id="IPR010331">
    <property type="entry name" value="ExoD"/>
</dbReference>
<name>A0A1Y6F9N1_9SPHN</name>
<evidence type="ECO:0000313" key="2">
    <source>
        <dbReference type="EMBL" id="SMQ69462.1"/>
    </source>
</evidence>
<keyword evidence="1" id="KW-0472">Membrane</keyword>
<dbReference type="PIRSF" id="PIRSF033239">
    <property type="entry name" value="ExoD"/>
    <property type="match status" value="1"/>
</dbReference>
<dbReference type="EMBL" id="FXWG01000002">
    <property type="protein sequence ID" value="SMQ69462.1"/>
    <property type="molecule type" value="Genomic_DNA"/>
</dbReference>
<organism evidence="2 3">
    <name type="scientific">Altererythrobacter xiamenensis</name>
    <dbReference type="NCBI Taxonomy" id="1316679"/>
    <lineage>
        <taxon>Bacteria</taxon>
        <taxon>Pseudomonadati</taxon>
        <taxon>Pseudomonadota</taxon>
        <taxon>Alphaproteobacteria</taxon>
        <taxon>Sphingomonadales</taxon>
        <taxon>Erythrobacteraceae</taxon>
        <taxon>Altererythrobacter</taxon>
    </lineage>
</organism>
<keyword evidence="3" id="KW-1185">Reference proteome</keyword>
<dbReference type="Pfam" id="PF06055">
    <property type="entry name" value="ExoD"/>
    <property type="match status" value="1"/>
</dbReference>
<reference evidence="3" key="1">
    <citation type="submission" date="2017-04" db="EMBL/GenBank/DDBJ databases">
        <authorList>
            <person name="Varghese N."/>
            <person name="Submissions S."/>
        </authorList>
    </citation>
    <scope>NUCLEOTIDE SEQUENCE [LARGE SCALE GENOMIC DNA]</scope>
</reference>
<dbReference type="PANTHER" id="PTHR41795:SF1">
    <property type="entry name" value="EXOPOLYSACCHARIDE SYNTHESIS PROTEIN"/>
    <property type="match status" value="1"/>
</dbReference>
<feature type="transmembrane region" description="Helical" evidence="1">
    <location>
        <begin position="176"/>
        <end position="194"/>
    </location>
</feature>
<feature type="transmembrane region" description="Helical" evidence="1">
    <location>
        <begin position="127"/>
        <end position="145"/>
    </location>
</feature>
<dbReference type="Proteomes" id="UP000194420">
    <property type="component" value="Unassembled WGS sequence"/>
</dbReference>
<proteinExistence type="predicted"/>
<sequence>MSKEPQSVEEAVEALEDVAEHKSDVSIGDVLDEFGRRSFGPFLMIFALIEITPVGGIPGVPTFLAVICAFIAVQLLFGAEHVWVPGWIENRSVSGKKLGESAEKLANSAEKLDHWFHGRMERFTRPLWHKIAAVMILLLCVTVPPLELLPFASSAPMLAIASFGLALTVRDGLLMLIAIALSIAAIGFGTYYYYTSDSGSESAEGSGGFI</sequence>
<evidence type="ECO:0000313" key="3">
    <source>
        <dbReference type="Proteomes" id="UP000194420"/>
    </source>
</evidence>
<keyword evidence="1" id="KW-0812">Transmembrane</keyword>
<protein>
    <submittedName>
        <fullName evidence="2">Uncharacterized conserved protein</fullName>
    </submittedName>
</protein>
<dbReference type="PANTHER" id="PTHR41795">
    <property type="entry name" value="EXOPOLYSACCHARIDE SYNTHESIS PROTEIN"/>
    <property type="match status" value="1"/>
</dbReference>
<keyword evidence="1" id="KW-1133">Transmembrane helix</keyword>
<gene>
    <name evidence="2" type="ORF">SAMN06297468_1650</name>
</gene>
<evidence type="ECO:0000256" key="1">
    <source>
        <dbReference type="SAM" id="Phobius"/>
    </source>
</evidence>
<dbReference type="AlphaFoldDB" id="A0A1Y6F9N1"/>
<accession>A0A1Y6F9N1</accession>
<dbReference type="OrthoDB" id="7949130at2"/>
<dbReference type="RefSeq" id="WP_086437536.1">
    <property type="nucleotide sequence ID" value="NZ_FXWG01000002.1"/>
</dbReference>